<reference evidence="1" key="1">
    <citation type="submission" date="2020-06" db="EMBL/GenBank/DDBJ databases">
        <authorList>
            <person name="Li T."/>
            <person name="Hu X."/>
            <person name="Zhang T."/>
            <person name="Song X."/>
            <person name="Zhang H."/>
            <person name="Dai N."/>
            <person name="Sheng W."/>
            <person name="Hou X."/>
            <person name="Wei L."/>
        </authorList>
    </citation>
    <scope>NUCLEOTIDE SEQUENCE</scope>
    <source>
        <strain evidence="1">G02</strain>
        <tissue evidence="1">Leaf</tissue>
    </source>
</reference>
<proteinExistence type="predicted"/>
<evidence type="ECO:0000313" key="1">
    <source>
        <dbReference type="EMBL" id="KAL0312817.1"/>
    </source>
</evidence>
<gene>
    <name evidence="1" type="ORF">Sradi_5681000</name>
</gene>
<sequence length="149" mass="16691">MMSEELHEKQEIIFGSEDLEKDAVTNNDAVVISVTIANFWVKKVLVDNGSSADIIFYKAFSQMGINNAELTKVNTPLTSFSGSIVEPIGEVMLPPWVHTKASNQDDKVPCRGRPFRIQCDIRKIKPKLFPSNSFNISPEAEIPNPQRSR</sequence>
<accession>A0AAW2L327</accession>
<dbReference type="PANTHER" id="PTHR33240:SF15">
    <property type="entry name" value="GAG-PRO-LIKE PROTEIN"/>
    <property type="match status" value="1"/>
</dbReference>
<name>A0AAW2L327_SESRA</name>
<comment type="caution">
    <text evidence="1">The sequence shown here is derived from an EMBL/GenBank/DDBJ whole genome shotgun (WGS) entry which is preliminary data.</text>
</comment>
<dbReference type="EMBL" id="JACGWJ010000026">
    <property type="protein sequence ID" value="KAL0312817.1"/>
    <property type="molecule type" value="Genomic_DNA"/>
</dbReference>
<dbReference type="AlphaFoldDB" id="A0AAW2L327"/>
<organism evidence="1">
    <name type="scientific">Sesamum radiatum</name>
    <name type="common">Black benniseed</name>
    <dbReference type="NCBI Taxonomy" id="300843"/>
    <lineage>
        <taxon>Eukaryota</taxon>
        <taxon>Viridiplantae</taxon>
        <taxon>Streptophyta</taxon>
        <taxon>Embryophyta</taxon>
        <taxon>Tracheophyta</taxon>
        <taxon>Spermatophyta</taxon>
        <taxon>Magnoliopsida</taxon>
        <taxon>eudicotyledons</taxon>
        <taxon>Gunneridae</taxon>
        <taxon>Pentapetalae</taxon>
        <taxon>asterids</taxon>
        <taxon>lamiids</taxon>
        <taxon>Lamiales</taxon>
        <taxon>Pedaliaceae</taxon>
        <taxon>Sesamum</taxon>
    </lineage>
</organism>
<dbReference type="PANTHER" id="PTHR33240">
    <property type="entry name" value="OS08G0508500 PROTEIN"/>
    <property type="match status" value="1"/>
</dbReference>
<protein>
    <submittedName>
        <fullName evidence="1">Uncharacterized protein</fullName>
    </submittedName>
</protein>
<reference evidence="1" key="2">
    <citation type="journal article" date="2024" name="Plant">
        <title>Genomic evolution and insights into agronomic trait innovations of Sesamum species.</title>
        <authorList>
            <person name="Miao H."/>
            <person name="Wang L."/>
            <person name="Qu L."/>
            <person name="Liu H."/>
            <person name="Sun Y."/>
            <person name="Le M."/>
            <person name="Wang Q."/>
            <person name="Wei S."/>
            <person name="Zheng Y."/>
            <person name="Lin W."/>
            <person name="Duan Y."/>
            <person name="Cao H."/>
            <person name="Xiong S."/>
            <person name="Wang X."/>
            <person name="Wei L."/>
            <person name="Li C."/>
            <person name="Ma Q."/>
            <person name="Ju M."/>
            <person name="Zhao R."/>
            <person name="Li G."/>
            <person name="Mu C."/>
            <person name="Tian Q."/>
            <person name="Mei H."/>
            <person name="Zhang T."/>
            <person name="Gao T."/>
            <person name="Zhang H."/>
        </authorList>
    </citation>
    <scope>NUCLEOTIDE SEQUENCE</scope>
    <source>
        <strain evidence="1">G02</strain>
    </source>
</reference>